<dbReference type="AlphaFoldDB" id="A0A0V1KHF4"/>
<dbReference type="EMBL" id="JYDW01002647">
    <property type="protein sequence ID" value="KRZ46640.1"/>
    <property type="molecule type" value="Genomic_DNA"/>
</dbReference>
<proteinExistence type="predicted"/>
<gene>
    <name evidence="1" type="ORF">T02_2885</name>
</gene>
<organism evidence="1 2">
    <name type="scientific">Trichinella nativa</name>
    <dbReference type="NCBI Taxonomy" id="6335"/>
    <lineage>
        <taxon>Eukaryota</taxon>
        <taxon>Metazoa</taxon>
        <taxon>Ecdysozoa</taxon>
        <taxon>Nematoda</taxon>
        <taxon>Enoplea</taxon>
        <taxon>Dorylaimia</taxon>
        <taxon>Trichinellida</taxon>
        <taxon>Trichinellidae</taxon>
        <taxon>Trichinella</taxon>
    </lineage>
</organism>
<comment type="caution">
    <text evidence="1">The sequence shown here is derived from an EMBL/GenBank/DDBJ whole genome shotgun (WGS) entry which is preliminary data.</text>
</comment>
<dbReference type="Proteomes" id="UP000054721">
    <property type="component" value="Unassembled WGS sequence"/>
</dbReference>
<accession>A0A0V1KHF4</accession>
<keyword evidence="2" id="KW-1185">Reference proteome</keyword>
<reference evidence="1 2" key="1">
    <citation type="submission" date="2015-05" db="EMBL/GenBank/DDBJ databases">
        <title>Evolution of Trichinella species and genotypes.</title>
        <authorList>
            <person name="Korhonen P.K."/>
            <person name="Edoardo P."/>
            <person name="Giuseppe L.R."/>
            <person name="Gasser R.B."/>
        </authorList>
    </citation>
    <scope>NUCLEOTIDE SEQUENCE [LARGE SCALE GENOMIC DNA]</scope>
    <source>
        <strain evidence="1">ISS10</strain>
    </source>
</reference>
<evidence type="ECO:0000313" key="1">
    <source>
        <dbReference type="EMBL" id="KRZ46640.1"/>
    </source>
</evidence>
<protein>
    <submittedName>
        <fullName evidence="1">Uncharacterized protein</fullName>
    </submittedName>
</protein>
<sequence length="39" mass="4184">MCQGPHISWCMLPASSSFSLIQPQGSPASVHWLGVNICI</sequence>
<evidence type="ECO:0000313" key="2">
    <source>
        <dbReference type="Proteomes" id="UP000054721"/>
    </source>
</evidence>
<name>A0A0V1KHF4_9BILA</name>